<evidence type="ECO:0000256" key="6">
    <source>
        <dbReference type="ARBA" id="ARBA00022692"/>
    </source>
</evidence>
<dbReference type="GO" id="GO:0140359">
    <property type="term" value="F:ABC-type transporter activity"/>
    <property type="evidence" value="ECO:0007669"/>
    <property type="project" value="InterPro"/>
</dbReference>
<evidence type="ECO:0000256" key="5">
    <source>
        <dbReference type="ARBA" id="ARBA00022519"/>
    </source>
</evidence>
<keyword evidence="5" id="KW-0997">Cell inner membrane</keyword>
<feature type="transmembrane region" description="Helical" evidence="9">
    <location>
        <begin position="267"/>
        <end position="284"/>
    </location>
</feature>
<evidence type="ECO:0000256" key="2">
    <source>
        <dbReference type="ARBA" id="ARBA00007783"/>
    </source>
</evidence>
<feature type="transmembrane region" description="Helical" evidence="9">
    <location>
        <begin position="171"/>
        <end position="196"/>
    </location>
</feature>
<comment type="subcellular location">
    <subcellularLocation>
        <location evidence="1">Cell inner membrane</location>
        <topology evidence="1">Multi-pass membrane protein</topology>
    </subcellularLocation>
    <subcellularLocation>
        <location evidence="9">Cell membrane</location>
        <topology evidence="9">Multi-pass membrane protein</topology>
    </subcellularLocation>
</comment>
<dbReference type="RefSeq" id="WP_192040051.1">
    <property type="nucleotide sequence ID" value="NZ_JACYWE010000009.1"/>
</dbReference>
<gene>
    <name evidence="11" type="ORF">HT102_13950</name>
</gene>
<keyword evidence="7 9" id="KW-1133">Transmembrane helix</keyword>
<feature type="transmembrane region" description="Helical" evidence="9">
    <location>
        <begin position="202"/>
        <end position="221"/>
    </location>
</feature>
<evidence type="ECO:0000256" key="1">
    <source>
        <dbReference type="ARBA" id="ARBA00004429"/>
    </source>
</evidence>
<dbReference type="PANTHER" id="PTHR30413:SF8">
    <property type="entry name" value="TRANSPORT PERMEASE PROTEIN"/>
    <property type="match status" value="1"/>
</dbReference>
<feature type="transmembrane region" description="Helical" evidence="9">
    <location>
        <begin position="144"/>
        <end position="164"/>
    </location>
</feature>
<evidence type="ECO:0000256" key="9">
    <source>
        <dbReference type="RuleBase" id="RU361157"/>
    </source>
</evidence>
<name>A0A927JEJ6_9ACTN</name>
<evidence type="ECO:0000256" key="8">
    <source>
        <dbReference type="ARBA" id="ARBA00023136"/>
    </source>
</evidence>
<dbReference type="PROSITE" id="PS51012">
    <property type="entry name" value="ABC_TM2"/>
    <property type="match status" value="1"/>
</dbReference>
<comment type="caution">
    <text evidence="11">The sequence shown here is derived from an EMBL/GenBank/DDBJ whole genome shotgun (WGS) entry which is preliminary data.</text>
</comment>
<dbReference type="PANTHER" id="PTHR30413">
    <property type="entry name" value="INNER MEMBRANE TRANSPORT PERMEASE"/>
    <property type="match status" value="1"/>
</dbReference>
<keyword evidence="6 9" id="KW-0812">Transmembrane</keyword>
<keyword evidence="4 9" id="KW-1003">Cell membrane</keyword>
<comment type="similarity">
    <text evidence="2 9">Belongs to the ABC-2 integral membrane protein family.</text>
</comment>
<sequence>MPAPIAEQVAPGRLARVNAPQPFLLGFGRSAREVWRYRELLGNLVRKQVTVKHKNSFLGFLWSLQIPLVQLAVYWLVVGYFLRAGAIPYFGLFIFCGLAVWAFFADILQSTTKSIVSNSALVKKVYFPRELFPLSTTGAAIVNFAYYLVILLGGVVLAGILSGVWPDPARVALPVLGLLTVIVFGLALGMFLAAVNVYLRDVQHFVTVIMMPWFWLTPIIYDISMVERALPSWLYQVYLLNPMVPVIYAFRSFFWPQGVDYGFGDGLYPRLLLALGASLVLLWLSQRIFARLQGNFAQEL</sequence>
<accession>A0A927JEJ6</accession>
<dbReference type="EMBL" id="JACYWE010000009">
    <property type="protein sequence ID" value="MBD8507586.1"/>
    <property type="molecule type" value="Genomic_DNA"/>
</dbReference>
<protein>
    <recommendedName>
        <fullName evidence="9">Transport permease protein</fullName>
    </recommendedName>
</protein>
<proteinExistence type="inferred from homology"/>
<evidence type="ECO:0000259" key="10">
    <source>
        <dbReference type="PROSITE" id="PS51012"/>
    </source>
</evidence>
<reference evidence="11" key="1">
    <citation type="submission" date="2020-09" db="EMBL/GenBank/DDBJ databases">
        <title>Hoyosella lacisalsi sp. nov., a halotolerant actinobacterium isolated from soil of Lake Gudzhirganskoe.</title>
        <authorList>
            <person name="Yang Q."/>
            <person name="Guo P.Y."/>
            <person name="Liu S.W."/>
            <person name="Li F.N."/>
            <person name="Sun C.H."/>
        </authorList>
    </citation>
    <scope>NUCLEOTIDE SEQUENCE</scope>
    <source>
        <strain evidence="11">G463</strain>
    </source>
</reference>
<evidence type="ECO:0000313" key="11">
    <source>
        <dbReference type="EMBL" id="MBD8507586.1"/>
    </source>
</evidence>
<dbReference type="InterPro" id="IPR013525">
    <property type="entry name" value="ABC2_TM"/>
</dbReference>
<dbReference type="InterPro" id="IPR047817">
    <property type="entry name" value="ABC2_TM_bact-type"/>
</dbReference>
<keyword evidence="8 9" id="KW-0472">Membrane</keyword>
<evidence type="ECO:0000313" key="12">
    <source>
        <dbReference type="Proteomes" id="UP000642993"/>
    </source>
</evidence>
<keyword evidence="12" id="KW-1185">Reference proteome</keyword>
<dbReference type="GO" id="GO:0015920">
    <property type="term" value="P:lipopolysaccharide transport"/>
    <property type="evidence" value="ECO:0007669"/>
    <property type="project" value="TreeGrafter"/>
</dbReference>
<dbReference type="GO" id="GO:0005886">
    <property type="term" value="C:plasma membrane"/>
    <property type="evidence" value="ECO:0007669"/>
    <property type="project" value="UniProtKB-SubCell"/>
</dbReference>
<organism evidence="11 12">
    <name type="scientific">Lolliginicoccus lacisalsi</name>
    <dbReference type="NCBI Taxonomy" id="2742202"/>
    <lineage>
        <taxon>Bacteria</taxon>
        <taxon>Bacillati</taxon>
        <taxon>Actinomycetota</taxon>
        <taxon>Actinomycetes</taxon>
        <taxon>Mycobacteriales</taxon>
        <taxon>Hoyosellaceae</taxon>
        <taxon>Lolliginicoccus</taxon>
    </lineage>
</organism>
<evidence type="ECO:0000256" key="3">
    <source>
        <dbReference type="ARBA" id="ARBA00022448"/>
    </source>
</evidence>
<evidence type="ECO:0000256" key="7">
    <source>
        <dbReference type="ARBA" id="ARBA00022989"/>
    </source>
</evidence>
<feature type="transmembrane region" description="Helical" evidence="9">
    <location>
        <begin position="89"/>
        <end position="108"/>
    </location>
</feature>
<feature type="domain" description="ABC transmembrane type-2" evidence="10">
    <location>
        <begin position="58"/>
        <end position="292"/>
    </location>
</feature>
<evidence type="ECO:0000256" key="4">
    <source>
        <dbReference type="ARBA" id="ARBA00022475"/>
    </source>
</evidence>
<dbReference type="AlphaFoldDB" id="A0A927JEJ6"/>
<feature type="transmembrane region" description="Helical" evidence="9">
    <location>
        <begin position="233"/>
        <end position="255"/>
    </location>
</feature>
<keyword evidence="3 9" id="KW-0813">Transport</keyword>
<feature type="transmembrane region" description="Helical" evidence="9">
    <location>
        <begin position="60"/>
        <end position="82"/>
    </location>
</feature>
<dbReference type="Pfam" id="PF01061">
    <property type="entry name" value="ABC2_membrane"/>
    <property type="match status" value="1"/>
</dbReference>
<dbReference type="Proteomes" id="UP000642993">
    <property type="component" value="Unassembled WGS sequence"/>
</dbReference>